<feature type="transmembrane region" description="Helical" evidence="1">
    <location>
        <begin position="39"/>
        <end position="62"/>
    </location>
</feature>
<feature type="transmembrane region" description="Helical" evidence="1">
    <location>
        <begin position="125"/>
        <end position="145"/>
    </location>
</feature>
<sequence>MVHPLFDGLYHSMAGIHGAGSTSIAIGVALFVIEPLWAAIVVGVTLPFFVGQMLMVMSGVALNERLRASAASHRKAAAAAVADVELCSDPAEIWRSQPDYVSLKIGPDFPVTYGHRRMLGARTGLIGDLATVILVLLAALGIILYELTPEVVAKAIVFILLGRIFLGSITRIASETIITVAQLPFYESLLNINRVIRDAEKESHSVAPDEALPIKRRVAVGLSAETLGWSLVSRYLMAACRALRSAKPDAVRGFMDCCRHQSLSVCERVWRGGRAPLRCSPQASCVSYGSEAVRR</sequence>
<name>A0ABV9N826_9PROT</name>
<evidence type="ECO:0000256" key="1">
    <source>
        <dbReference type="SAM" id="Phobius"/>
    </source>
</evidence>
<dbReference type="Proteomes" id="UP001596024">
    <property type="component" value="Unassembled WGS sequence"/>
</dbReference>
<gene>
    <name evidence="2" type="ORF">ACFPB0_04120</name>
</gene>
<dbReference type="RefSeq" id="WP_371392215.1">
    <property type="nucleotide sequence ID" value="NZ_CP163421.1"/>
</dbReference>
<comment type="caution">
    <text evidence="2">The sequence shown here is derived from an EMBL/GenBank/DDBJ whole genome shotgun (WGS) entry which is preliminary data.</text>
</comment>
<protein>
    <recommendedName>
        <fullName evidence="4">ABC transmembrane type-1 domain-containing protein</fullName>
    </recommendedName>
</protein>
<keyword evidence="3" id="KW-1185">Reference proteome</keyword>
<proteinExistence type="predicted"/>
<keyword evidence="1" id="KW-1133">Transmembrane helix</keyword>
<keyword evidence="1" id="KW-0472">Membrane</keyword>
<evidence type="ECO:0000313" key="3">
    <source>
        <dbReference type="Proteomes" id="UP001596024"/>
    </source>
</evidence>
<evidence type="ECO:0008006" key="4">
    <source>
        <dbReference type="Google" id="ProtNLM"/>
    </source>
</evidence>
<organism evidence="2 3">
    <name type="scientific">Glycocaulis abyssi</name>
    <dbReference type="NCBI Taxonomy" id="1433403"/>
    <lineage>
        <taxon>Bacteria</taxon>
        <taxon>Pseudomonadati</taxon>
        <taxon>Pseudomonadota</taxon>
        <taxon>Alphaproteobacteria</taxon>
        <taxon>Maricaulales</taxon>
        <taxon>Maricaulaceae</taxon>
        <taxon>Glycocaulis</taxon>
    </lineage>
</organism>
<evidence type="ECO:0000313" key="2">
    <source>
        <dbReference type="EMBL" id="MFC4724471.1"/>
    </source>
</evidence>
<feature type="transmembrane region" description="Helical" evidence="1">
    <location>
        <begin position="151"/>
        <end position="169"/>
    </location>
</feature>
<feature type="transmembrane region" description="Helical" evidence="1">
    <location>
        <begin position="12"/>
        <end position="33"/>
    </location>
</feature>
<dbReference type="EMBL" id="JBHSGQ010000001">
    <property type="protein sequence ID" value="MFC4724471.1"/>
    <property type="molecule type" value="Genomic_DNA"/>
</dbReference>
<reference evidence="3" key="1">
    <citation type="journal article" date="2019" name="Int. J. Syst. Evol. Microbiol.">
        <title>The Global Catalogue of Microorganisms (GCM) 10K type strain sequencing project: providing services to taxonomists for standard genome sequencing and annotation.</title>
        <authorList>
            <consortium name="The Broad Institute Genomics Platform"/>
            <consortium name="The Broad Institute Genome Sequencing Center for Infectious Disease"/>
            <person name="Wu L."/>
            <person name="Ma J."/>
        </authorList>
    </citation>
    <scope>NUCLEOTIDE SEQUENCE [LARGE SCALE GENOMIC DNA]</scope>
    <source>
        <strain evidence="3">CCUG 62981</strain>
    </source>
</reference>
<accession>A0ABV9N826</accession>
<keyword evidence="1" id="KW-0812">Transmembrane</keyword>